<gene>
    <name evidence="2" type="ORF">ALE3EI_2563</name>
</gene>
<accession>A0A7G8PXM9</accession>
<protein>
    <recommendedName>
        <fullName evidence="4">Cthe-2314-like HEPN domain-containing protein</fullName>
    </recommendedName>
</protein>
<proteinExistence type="predicted"/>
<evidence type="ECO:0000256" key="1">
    <source>
        <dbReference type="SAM" id="MobiDB-lite"/>
    </source>
</evidence>
<evidence type="ECO:0008006" key="4">
    <source>
        <dbReference type="Google" id="ProtNLM"/>
    </source>
</evidence>
<dbReference type="AlphaFoldDB" id="A0A7G8PXM9"/>
<keyword evidence="3" id="KW-1185">Reference proteome</keyword>
<dbReference type="Proteomes" id="UP000515514">
    <property type="component" value="Chromosome"/>
</dbReference>
<evidence type="ECO:0000313" key="2">
    <source>
        <dbReference type="EMBL" id="QNJ99095.1"/>
    </source>
</evidence>
<dbReference type="KEGG" id="alti:ALE3EI_2563"/>
<name>A0A7G8PXM9_9FLAO</name>
<reference evidence="2 3" key="1">
    <citation type="submission" date="2020-04" db="EMBL/GenBank/DDBJ databases">
        <title>Genome sequence of Altibacter aquimarinus strain ALE3EI.</title>
        <authorList>
            <person name="Oh H.-M."/>
            <person name="Jang D."/>
        </authorList>
    </citation>
    <scope>NUCLEOTIDE SEQUENCE [LARGE SCALE GENOMIC DNA]</scope>
    <source>
        <strain evidence="2 3">ALE3EI</strain>
    </source>
</reference>
<dbReference type="RefSeq" id="WP_186989299.1">
    <property type="nucleotide sequence ID" value="NZ_CP052909.1"/>
</dbReference>
<organism evidence="2 3">
    <name type="scientific">Constantimarinum furrinae</name>
    <dbReference type="NCBI Taxonomy" id="2562285"/>
    <lineage>
        <taxon>Bacteria</taxon>
        <taxon>Pseudomonadati</taxon>
        <taxon>Bacteroidota</taxon>
        <taxon>Flavobacteriia</taxon>
        <taxon>Flavobacteriales</taxon>
        <taxon>Flavobacteriaceae</taxon>
        <taxon>Altibacter/Constantimarinum group</taxon>
        <taxon>Constantimarinum</taxon>
    </lineage>
</organism>
<dbReference type="EMBL" id="CP052909">
    <property type="protein sequence ID" value="QNJ99095.1"/>
    <property type="molecule type" value="Genomic_DNA"/>
</dbReference>
<evidence type="ECO:0000313" key="3">
    <source>
        <dbReference type="Proteomes" id="UP000515514"/>
    </source>
</evidence>
<sequence>MNEKGIIDIEDWNKEFISLNDRFELLQNRFLAIAMDYKYYIDSSWGENEIYQLRDDISFRLFCSKFHIELLLKHHIEIKHRLHERFKKDPSYFSRQYFGANPLYEHYGKEVSSIFDSIVYHAVSSFDYLAVLCNYICGAKKSDKLKWTQLARSVRDKKNIFSTTEIANPITEIDREFVGKLYNHRSHVIHKKSDQNKYSITMSFGQTKLEFIPKFFIGNNLIKEFNHFRELNKSNNITDVYASFWIINQVVEKITDILFSLKKHMELNPKQNDGHIFNLDKDTSTKKPVSESYWKENEYKK</sequence>
<feature type="compositionally biased region" description="Basic and acidic residues" evidence="1">
    <location>
        <begin position="278"/>
        <end position="301"/>
    </location>
</feature>
<feature type="region of interest" description="Disordered" evidence="1">
    <location>
        <begin position="276"/>
        <end position="301"/>
    </location>
</feature>